<dbReference type="InterPro" id="IPR015897">
    <property type="entry name" value="CHK_kinase-like"/>
</dbReference>
<evidence type="ECO:0000313" key="2">
    <source>
        <dbReference type="EMBL" id="ODM93652.1"/>
    </source>
</evidence>
<dbReference type="InterPro" id="IPR004119">
    <property type="entry name" value="EcKL"/>
</dbReference>
<comment type="caution">
    <text evidence="2">The sequence shown here is derived from an EMBL/GenBank/DDBJ whole genome shotgun (WGS) entry which is preliminary data.</text>
</comment>
<dbReference type="Proteomes" id="UP000094527">
    <property type="component" value="Unassembled WGS sequence"/>
</dbReference>
<dbReference type="AlphaFoldDB" id="A0A1D2ML77"/>
<keyword evidence="3" id="KW-1185">Reference proteome</keyword>
<accession>A0A1D2ML77</accession>
<dbReference type="OrthoDB" id="190089at2759"/>
<dbReference type="SMART" id="SM00587">
    <property type="entry name" value="CHK"/>
    <property type="match status" value="1"/>
</dbReference>
<dbReference type="SUPFAM" id="SSF56112">
    <property type="entry name" value="Protein kinase-like (PK-like)"/>
    <property type="match status" value="1"/>
</dbReference>
<evidence type="ECO:0000259" key="1">
    <source>
        <dbReference type="SMART" id="SM00587"/>
    </source>
</evidence>
<organism evidence="2 3">
    <name type="scientific">Orchesella cincta</name>
    <name type="common">Springtail</name>
    <name type="synonym">Podura cincta</name>
    <dbReference type="NCBI Taxonomy" id="48709"/>
    <lineage>
        <taxon>Eukaryota</taxon>
        <taxon>Metazoa</taxon>
        <taxon>Ecdysozoa</taxon>
        <taxon>Arthropoda</taxon>
        <taxon>Hexapoda</taxon>
        <taxon>Collembola</taxon>
        <taxon>Entomobryomorpha</taxon>
        <taxon>Entomobryoidea</taxon>
        <taxon>Orchesellidae</taxon>
        <taxon>Orchesellinae</taxon>
        <taxon>Orchesella</taxon>
    </lineage>
</organism>
<dbReference type="Gene3D" id="3.90.1200.10">
    <property type="match status" value="1"/>
</dbReference>
<evidence type="ECO:0000313" key="3">
    <source>
        <dbReference type="Proteomes" id="UP000094527"/>
    </source>
</evidence>
<gene>
    <name evidence="2" type="ORF">Ocin01_13028</name>
</gene>
<dbReference type="PANTHER" id="PTHR11012:SF30">
    <property type="entry name" value="PROTEIN KINASE-LIKE DOMAIN-CONTAINING"/>
    <property type="match status" value="1"/>
</dbReference>
<proteinExistence type="predicted"/>
<dbReference type="EMBL" id="LJIJ01000938">
    <property type="protein sequence ID" value="ODM93652.1"/>
    <property type="molecule type" value="Genomic_DNA"/>
</dbReference>
<feature type="domain" description="CHK kinase-like" evidence="1">
    <location>
        <begin position="131"/>
        <end position="336"/>
    </location>
</feature>
<name>A0A1D2ML77_ORCCI</name>
<dbReference type="STRING" id="48709.A0A1D2ML77"/>
<sequence length="426" mass="48576">MPALPSSKNLGVTEATKLKYKEILKANGITDEVAEVNIKDSGLRGEGFISQQQYVSIKFQNPNLKPLNLFEKSHTANESHSVMVDDLKAFAKETRFFMDYVPAARELCKSKGQERLLDIYPKCYYGDDKLMIFENLVVDKGYVLLPKEEMQDFEAATFAMKTLAKHHAISHAMIKAQGGPQKFFQKFKSLDFESFSAPAFEFMIKSSLENNLNTNIQLLETNNIEGGEEALAKSKLWLNGKSYELVEEAINSLTDDEFAVLCHGDFWNNNMMFKRDPESNKITGHIAIDLQVTRYNSPALDISYYLFTSVKPAVRREHLQTLLTTYLETLHETTRNLDCPIDLTYDDLFLAIRKKFNYGFFFGICFGPAMNVLSNFDINEVGDITNMSSFVNKLIQDWLANNKEVGKEMAISFVDVLKEYDELKVD</sequence>
<protein>
    <submittedName>
        <fullName evidence="2">Putative oxidoreductase dhs-27</fullName>
    </submittedName>
</protein>
<reference evidence="2 3" key="1">
    <citation type="journal article" date="2016" name="Genome Biol. Evol.">
        <title>Gene Family Evolution Reflects Adaptation to Soil Environmental Stressors in the Genome of the Collembolan Orchesella cincta.</title>
        <authorList>
            <person name="Faddeeva-Vakhrusheva A."/>
            <person name="Derks M.F."/>
            <person name="Anvar S.Y."/>
            <person name="Agamennone V."/>
            <person name="Suring W."/>
            <person name="Smit S."/>
            <person name="van Straalen N.M."/>
            <person name="Roelofs D."/>
        </authorList>
    </citation>
    <scope>NUCLEOTIDE SEQUENCE [LARGE SCALE GENOMIC DNA]</scope>
    <source>
        <tissue evidence="2">Mixed pool</tissue>
    </source>
</reference>
<dbReference type="InterPro" id="IPR011009">
    <property type="entry name" value="Kinase-like_dom_sf"/>
</dbReference>
<dbReference type="Pfam" id="PF02958">
    <property type="entry name" value="EcKL"/>
    <property type="match status" value="1"/>
</dbReference>
<dbReference type="OMA" id="HTANESH"/>
<dbReference type="PANTHER" id="PTHR11012">
    <property type="entry name" value="PROTEIN KINASE-LIKE DOMAIN-CONTAINING"/>
    <property type="match status" value="1"/>
</dbReference>